<feature type="domain" description="Suppressor APC" evidence="3">
    <location>
        <begin position="28"/>
        <end position="103"/>
    </location>
</feature>
<organism evidence="4 5">
    <name type="scientific">Globodera pallida</name>
    <name type="common">Potato cyst nematode worm</name>
    <name type="synonym">Heterodera pallida</name>
    <dbReference type="NCBI Taxonomy" id="36090"/>
    <lineage>
        <taxon>Eukaryota</taxon>
        <taxon>Metazoa</taxon>
        <taxon>Ecdysozoa</taxon>
        <taxon>Nematoda</taxon>
        <taxon>Chromadorea</taxon>
        <taxon>Rhabditida</taxon>
        <taxon>Tylenchina</taxon>
        <taxon>Tylenchomorpha</taxon>
        <taxon>Tylenchoidea</taxon>
        <taxon>Heteroderidae</taxon>
        <taxon>Heteroderinae</taxon>
        <taxon>Globodera</taxon>
    </lineage>
</organism>
<feature type="compositionally biased region" description="Basic and acidic residues" evidence="2">
    <location>
        <begin position="125"/>
        <end position="134"/>
    </location>
</feature>
<accession>A0A183BKS3</accession>
<feature type="compositionally biased region" description="Low complexity" evidence="2">
    <location>
        <begin position="401"/>
        <end position="412"/>
    </location>
</feature>
<dbReference type="Pfam" id="PF25825">
    <property type="entry name" value="SAPC2_N"/>
    <property type="match status" value="1"/>
</dbReference>
<feature type="compositionally biased region" description="Polar residues" evidence="2">
    <location>
        <begin position="413"/>
        <end position="422"/>
    </location>
</feature>
<evidence type="ECO:0000313" key="4">
    <source>
        <dbReference type="Proteomes" id="UP000050741"/>
    </source>
</evidence>
<evidence type="ECO:0000256" key="2">
    <source>
        <dbReference type="SAM" id="MobiDB-lite"/>
    </source>
</evidence>
<feature type="compositionally biased region" description="Low complexity" evidence="2">
    <location>
        <begin position="433"/>
        <end position="460"/>
    </location>
</feature>
<feature type="compositionally biased region" description="Polar residues" evidence="2">
    <location>
        <begin position="264"/>
        <end position="287"/>
    </location>
</feature>
<dbReference type="PANTHER" id="PTHR14907:SF2">
    <property type="entry name" value="SUPPRESSOR APC DOMAIN-CONTAINING PROTEIN 2"/>
    <property type="match status" value="1"/>
</dbReference>
<protein>
    <submittedName>
        <fullName evidence="5">EF-hand domain-containing protein</fullName>
    </submittedName>
</protein>
<evidence type="ECO:0000256" key="1">
    <source>
        <dbReference type="SAM" id="Coils"/>
    </source>
</evidence>
<feature type="region of interest" description="Disordered" evidence="2">
    <location>
        <begin position="118"/>
        <end position="167"/>
    </location>
</feature>
<feature type="region of interest" description="Disordered" evidence="2">
    <location>
        <begin position="178"/>
        <end position="197"/>
    </location>
</feature>
<feature type="coiled-coil region" evidence="1">
    <location>
        <begin position="469"/>
        <end position="496"/>
    </location>
</feature>
<dbReference type="InterPro" id="IPR026828">
    <property type="entry name" value="SAPC2_1/2"/>
</dbReference>
<dbReference type="Proteomes" id="UP000050741">
    <property type="component" value="Unassembled WGS sequence"/>
</dbReference>
<reference evidence="5" key="3">
    <citation type="submission" date="2016-06" db="UniProtKB">
        <authorList>
            <consortium name="WormBaseParasite"/>
        </authorList>
    </citation>
    <scope>IDENTIFICATION</scope>
</reference>
<keyword evidence="4" id="KW-1185">Reference proteome</keyword>
<proteinExistence type="predicted"/>
<dbReference type="AlphaFoldDB" id="A0A183BKS3"/>
<feature type="region of interest" description="Disordered" evidence="2">
    <location>
        <begin position="398"/>
        <end position="460"/>
    </location>
</feature>
<reference evidence="4" key="1">
    <citation type="submission" date="2013-12" db="EMBL/GenBank/DDBJ databases">
        <authorList>
            <person name="Aslett M."/>
        </authorList>
    </citation>
    <scope>NUCLEOTIDE SEQUENCE [LARGE SCALE GENOMIC DNA]</scope>
    <source>
        <strain evidence="4">Lindley</strain>
    </source>
</reference>
<sequence>MRPPSSASSGGHFPAKIDPANRLKCPPLPDRFVTGLRCAFQLLDIEGTGRIPYEQIFKKWPIHFSEAPVPSNFLECLHRVIPSEEMVTFENFIKGAHLALQERMSTAGRLKRVQSEGKLLGSDCESAHKEESNRPKSRTPSTPGPHPLRTNGHPSMGLSGRKMDGRGDADHRLVRLKRASRSQPQLNEMFDGQKNSTRTLRRTNCLQENKFNFHFADRNGSAASVKSGNDFKIVYRTKKNKAPPPPEPSNESLNGSDNRRPISAASTVTSTIVPSLSTSRQSSTATFNNGKHQVQNSAVHNNCSNNYADELQPQVAKHERLLDEEFDIVKMGTKKTQELMDWYAGRTESLEKRKRMLNKGMVALDSAVHEQKLNFHRAQIAEMNRRIAAFLTSSERGGFPSHSNILNSNSSLTTQPQPQQIRSQVLPPPFPPQSCSSSVPNSSSNCSSSSSSSAASSAPDSNFCTASEAEFLRAQNQKLTKDIQMLAREVEQMRVERHRPPPTVVATVVPPYQHHQQQKQKMNVLNGAIGHQQHRGRNDYLTMWHSVPIPSPAGFPPFHPPPKDTLL</sequence>
<keyword evidence="1" id="KW-0175">Coiled coil</keyword>
<dbReference type="PANTHER" id="PTHR14907">
    <property type="entry name" value="FI14130P"/>
    <property type="match status" value="1"/>
</dbReference>
<dbReference type="WBParaSite" id="GPLIN_000120400">
    <property type="protein sequence ID" value="GPLIN_000120400"/>
    <property type="gene ID" value="GPLIN_000120400"/>
</dbReference>
<feature type="region of interest" description="Disordered" evidence="2">
    <location>
        <begin position="237"/>
        <end position="287"/>
    </location>
</feature>
<evidence type="ECO:0000313" key="5">
    <source>
        <dbReference type="WBParaSite" id="GPLIN_000120400"/>
    </source>
</evidence>
<evidence type="ECO:0000259" key="3">
    <source>
        <dbReference type="Pfam" id="PF25825"/>
    </source>
</evidence>
<name>A0A183BKS3_GLOPA</name>
<reference evidence="4" key="2">
    <citation type="submission" date="2014-05" db="EMBL/GenBank/DDBJ databases">
        <title>The genome and life-stage specific transcriptomes of Globodera pallida elucidate key aspects of plant parasitism by a cyst nematode.</title>
        <authorList>
            <person name="Cotton J.A."/>
            <person name="Lilley C.J."/>
            <person name="Jones L.M."/>
            <person name="Kikuchi T."/>
            <person name="Reid A.J."/>
            <person name="Thorpe P."/>
            <person name="Tsai I.J."/>
            <person name="Beasley H."/>
            <person name="Blok V."/>
            <person name="Cock P.J.A."/>
            <person name="Van den Akker S.E."/>
            <person name="Holroyd N."/>
            <person name="Hunt M."/>
            <person name="Mantelin S."/>
            <person name="Naghra H."/>
            <person name="Pain A."/>
            <person name="Palomares-Rius J.E."/>
            <person name="Zarowiecki M."/>
            <person name="Berriman M."/>
            <person name="Jones J.T."/>
            <person name="Urwin P.E."/>
        </authorList>
    </citation>
    <scope>NUCLEOTIDE SEQUENCE [LARGE SCALE GENOMIC DNA]</scope>
    <source>
        <strain evidence="4">Lindley</strain>
    </source>
</reference>
<dbReference type="InterPro" id="IPR057953">
    <property type="entry name" value="SAPC2_N"/>
</dbReference>